<accession>X1RTX2</accession>
<feature type="region of interest" description="Disordered" evidence="1">
    <location>
        <begin position="1"/>
        <end position="29"/>
    </location>
</feature>
<comment type="caution">
    <text evidence="2">The sequence shown here is derived from an EMBL/GenBank/DDBJ whole genome shotgun (WGS) entry which is preliminary data.</text>
</comment>
<dbReference type="EMBL" id="BARW01003855">
    <property type="protein sequence ID" value="GAI58944.1"/>
    <property type="molecule type" value="Genomic_DNA"/>
</dbReference>
<reference evidence="2" key="1">
    <citation type="journal article" date="2014" name="Front. Microbiol.">
        <title>High frequency of phylogenetically diverse reductive dehalogenase-homologous genes in deep subseafloor sedimentary metagenomes.</title>
        <authorList>
            <person name="Kawai M."/>
            <person name="Futagami T."/>
            <person name="Toyoda A."/>
            <person name="Takaki Y."/>
            <person name="Nishi S."/>
            <person name="Hori S."/>
            <person name="Arai W."/>
            <person name="Tsubouchi T."/>
            <person name="Morono Y."/>
            <person name="Uchiyama I."/>
            <person name="Ito T."/>
            <person name="Fujiyama A."/>
            <person name="Inagaki F."/>
            <person name="Takami H."/>
        </authorList>
    </citation>
    <scope>NUCLEOTIDE SEQUENCE</scope>
    <source>
        <strain evidence="2">Expedition CK06-06</strain>
    </source>
</reference>
<gene>
    <name evidence="2" type="ORF">S12H4_09481</name>
</gene>
<evidence type="ECO:0000313" key="2">
    <source>
        <dbReference type="EMBL" id="GAI58944.1"/>
    </source>
</evidence>
<evidence type="ECO:0000256" key="1">
    <source>
        <dbReference type="SAM" id="MobiDB-lite"/>
    </source>
</evidence>
<proteinExistence type="predicted"/>
<feature type="non-terminal residue" evidence="2">
    <location>
        <position position="1"/>
    </location>
</feature>
<name>X1RTX2_9ZZZZ</name>
<dbReference type="AlphaFoldDB" id="X1RTX2"/>
<organism evidence="2">
    <name type="scientific">marine sediment metagenome</name>
    <dbReference type="NCBI Taxonomy" id="412755"/>
    <lineage>
        <taxon>unclassified sequences</taxon>
        <taxon>metagenomes</taxon>
        <taxon>ecological metagenomes</taxon>
    </lineage>
</organism>
<sequence length="29" mass="3085">RNGEETTGKPKSNIGLKNGTDKLLGSKLK</sequence>
<protein>
    <submittedName>
        <fullName evidence="2">Uncharacterized protein</fullName>
    </submittedName>
</protein>